<keyword evidence="2" id="KW-1185">Reference proteome</keyword>
<dbReference type="Proteomes" id="UP000304953">
    <property type="component" value="Unassembled WGS sequence"/>
</dbReference>
<evidence type="ECO:0000313" key="2">
    <source>
        <dbReference type="Proteomes" id="UP000304953"/>
    </source>
</evidence>
<protein>
    <submittedName>
        <fullName evidence="1">Propanediol utilization protein</fullName>
    </submittedName>
</protein>
<comment type="caution">
    <text evidence="1">The sequence shown here is derived from an EMBL/GenBank/DDBJ whole genome shotgun (WGS) entry which is preliminary data.</text>
</comment>
<sequence length="120" mass="13260">MNASQIAMTKPTVHVLCSPDVPEQAFWQLLYGLEEEGIPCETWTKTEGDALTLAWEGAQASRLEVGVGMDAQTAVLHISKLEFEHPLFRIPVRSVEQVRVLGANAARLVKKLPLKPLEGR</sequence>
<reference evidence="1" key="1">
    <citation type="submission" date="2019-04" db="EMBL/GenBank/DDBJ databases">
        <title>Microbes associate with the intestines of laboratory mice.</title>
        <authorList>
            <person name="Navarre W."/>
            <person name="Wong E."/>
            <person name="Huang K."/>
            <person name="Tropini C."/>
            <person name="Ng K."/>
            <person name="Yu B."/>
        </authorList>
    </citation>
    <scope>NUCLEOTIDE SEQUENCE</scope>
    <source>
        <strain evidence="1">NM01_1-7b</strain>
    </source>
</reference>
<organism evidence="1 2">
    <name type="scientific">Petralouisia muris</name>
    <dbReference type="NCBI Taxonomy" id="3032872"/>
    <lineage>
        <taxon>Bacteria</taxon>
        <taxon>Bacillati</taxon>
        <taxon>Bacillota</taxon>
        <taxon>Clostridia</taxon>
        <taxon>Lachnospirales</taxon>
        <taxon>Lachnospiraceae</taxon>
        <taxon>Petralouisia</taxon>
    </lineage>
</organism>
<evidence type="ECO:0000313" key="1">
    <source>
        <dbReference type="EMBL" id="TGY95918.1"/>
    </source>
</evidence>
<accession>A0AC61RVN8</accession>
<dbReference type="EMBL" id="SRYA01000022">
    <property type="protein sequence ID" value="TGY95918.1"/>
    <property type="molecule type" value="Genomic_DNA"/>
</dbReference>
<gene>
    <name evidence="1" type="ORF">E5329_12215</name>
</gene>
<name>A0AC61RVN8_9FIRM</name>
<proteinExistence type="predicted"/>